<dbReference type="KEGG" id="sdyn:Mal52_01020"/>
<dbReference type="Pfam" id="PF03748">
    <property type="entry name" value="FliL"/>
    <property type="match status" value="1"/>
</dbReference>
<dbReference type="GO" id="GO:0006935">
    <property type="term" value="P:chemotaxis"/>
    <property type="evidence" value="ECO:0007669"/>
    <property type="project" value="UniProtKB-KW"/>
</dbReference>
<organism evidence="11 12">
    <name type="scientific">Symmachiella dynata</name>
    <dbReference type="NCBI Taxonomy" id="2527995"/>
    <lineage>
        <taxon>Bacteria</taxon>
        <taxon>Pseudomonadati</taxon>
        <taxon>Planctomycetota</taxon>
        <taxon>Planctomycetia</taxon>
        <taxon>Planctomycetales</taxon>
        <taxon>Planctomycetaceae</taxon>
        <taxon>Symmachiella</taxon>
    </lineage>
</organism>
<gene>
    <name evidence="11" type="ORF">Mal52_01020</name>
</gene>
<keyword evidence="5 10" id="KW-0145">Chemotaxis</keyword>
<dbReference type="RefSeq" id="WP_197534574.1">
    <property type="nucleotide sequence ID" value="NZ_CAXBED010000013.1"/>
</dbReference>
<evidence type="ECO:0000256" key="1">
    <source>
        <dbReference type="ARBA" id="ARBA00002254"/>
    </source>
</evidence>
<dbReference type="AlphaFoldDB" id="A0A517ZGR3"/>
<comment type="subcellular location">
    <subcellularLocation>
        <location evidence="2">Cell membrane</location>
        <topology evidence="2">Single-pass membrane protein</topology>
    </subcellularLocation>
</comment>
<comment type="similarity">
    <text evidence="3 10">Belongs to the FliL family.</text>
</comment>
<protein>
    <recommendedName>
        <fullName evidence="10">Flagellar protein FliL</fullName>
    </recommendedName>
</protein>
<keyword evidence="8 10" id="KW-1133">Transmembrane helix</keyword>
<dbReference type="GO" id="GO:0071973">
    <property type="term" value="P:bacterial-type flagellum-dependent cell motility"/>
    <property type="evidence" value="ECO:0007669"/>
    <property type="project" value="InterPro"/>
</dbReference>
<dbReference type="GO" id="GO:0005886">
    <property type="term" value="C:plasma membrane"/>
    <property type="evidence" value="ECO:0007669"/>
    <property type="project" value="UniProtKB-SubCell"/>
</dbReference>
<keyword evidence="4 10" id="KW-1003">Cell membrane</keyword>
<evidence type="ECO:0000313" key="11">
    <source>
        <dbReference type="EMBL" id="QDU41649.1"/>
    </source>
</evidence>
<accession>A0A517ZGR3</accession>
<evidence type="ECO:0000256" key="10">
    <source>
        <dbReference type="RuleBase" id="RU364125"/>
    </source>
</evidence>
<keyword evidence="9 10" id="KW-0472">Membrane</keyword>
<sequence length="185" mass="20490">MATATTDDPGNDTAEELPDDLEVAHAAVAARKKKIKAAGLVVGLTVVMMGVGYMFMPESSAENLAEEDESAIAASEIEDDTAEVEIGQFNCTNSRAGIDISVHVNFSLVAEVQKSNEQNFLDAKDLYEARIRDIVNRVARSASRDDLNDPALDTLKREFREGINRIVRKHYIVKIHIPDWQTMER</sequence>
<evidence type="ECO:0000256" key="8">
    <source>
        <dbReference type="ARBA" id="ARBA00022989"/>
    </source>
</evidence>
<evidence type="ECO:0000256" key="5">
    <source>
        <dbReference type="ARBA" id="ARBA00022500"/>
    </source>
</evidence>
<reference evidence="11 12" key="1">
    <citation type="submission" date="2019-02" db="EMBL/GenBank/DDBJ databases">
        <title>Deep-cultivation of Planctomycetes and their phenomic and genomic characterization uncovers novel biology.</title>
        <authorList>
            <person name="Wiegand S."/>
            <person name="Jogler M."/>
            <person name="Boedeker C."/>
            <person name="Pinto D."/>
            <person name="Vollmers J."/>
            <person name="Rivas-Marin E."/>
            <person name="Kohn T."/>
            <person name="Peeters S.H."/>
            <person name="Heuer A."/>
            <person name="Rast P."/>
            <person name="Oberbeckmann S."/>
            <person name="Bunk B."/>
            <person name="Jeske O."/>
            <person name="Meyerdierks A."/>
            <person name="Storesund J.E."/>
            <person name="Kallscheuer N."/>
            <person name="Luecker S."/>
            <person name="Lage O.M."/>
            <person name="Pohl T."/>
            <person name="Merkel B.J."/>
            <person name="Hornburger P."/>
            <person name="Mueller R.-W."/>
            <person name="Bruemmer F."/>
            <person name="Labrenz M."/>
            <person name="Spormann A.M."/>
            <person name="Op den Camp H."/>
            <person name="Overmann J."/>
            <person name="Amann R."/>
            <person name="Jetten M.S.M."/>
            <person name="Mascher T."/>
            <person name="Medema M.H."/>
            <person name="Devos D.P."/>
            <person name="Kaster A.-K."/>
            <person name="Ovreas L."/>
            <person name="Rohde M."/>
            <person name="Galperin M.Y."/>
            <person name="Jogler C."/>
        </authorList>
    </citation>
    <scope>NUCLEOTIDE SEQUENCE [LARGE SCALE GENOMIC DNA]</scope>
    <source>
        <strain evidence="11 12">Mal52</strain>
    </source>
</reference>
<dbReference type="EMBL" id="CP036276">
    <property type="protein sequence ID" value="QDU41649.1"/>
    <property type="molecule type" value="Genomic_DNA"/>
</dbReference>
<evidence type="ECO:0000256" key="9">
    <source>
        <dbReference type="ARBA" id="ARBA00023136"/>
    </source>
</evidence>
<evidence type="ECO:0000256" key="2">
    <source>
        <dbReference type="ARBA" id="ARBA00004162"/>
    </source>
</evidence>
<evidence type="ECO:0000256" key="7">
    <source>
        <dbReference type="ARBA" id="ARBA00022779"/>
    </source>
</evidence>
<evidence type="ECO:0000313" key="12">
    <source>
        <dbReference type="Proteomes" id="UP000319383"/>
    </source>
</evidence>
<dbReference type="Proteomes" id="UP000319383">
    <property type="component" value="Chromosome"/>
</dbReference>
<proteinExistence type="inferred from homology"/>
<keyword evidence="6 10" id="KW-0812">Transmembrane</keyword>
<evidence type="ECO:0000256" key="4">
    <source>
        <dbReference type="ARBA" id="ARBA00022475"/>
    </source>
</evidence>
<keyword evidence="7 10" id="KW-0283">Flagellar rotation</keyword>
<evidence type="ECO:0000256" key="6">
    <source>
        <dbReference type="ARBA" id="ARBA00022692"/>
    </source>
</evidence>
<feature type="transmembrane region" description="Helical" evidence="10">
    <location>
        <begin position="37"/>
        <end position="56"/>
    </location>
</feature>
<comment type="function">
    <text evidence="1 10">Controls the rotational direction of flagella during chemotaxis.</text>
</comment>
<dbReference type="InterPro" id="IPR005503">
    <property type="entry name" value="FliL"/>
</dbReference>
<name>A0A517ZGR3_9PLAN</name>
<dbReference type="GO" id="GO:0009425">
    <property type="term" value="C:bacterial-type flagellum basal body"/>
    <property type="evidence" value="ECO:0007669"/>
    <property type="project" value="InterPro"/>
</dbReference>
<evidence type="ECO:0000256" key="3">
    <source>
        <dbReference type="ARBA" id="ARBA00008281"/>
    </source>
</evidence>
<keyword evidence="12" id="KW-1185">Reference proteome</keyword>